<evidence type="ECO:0000256" key="5">
    <source>
        <dbReference type="PROSITE-ProRule" id="PRU00560"/>
    </source>
</evidence>
<dbReference type="SUPFAM" id="SSF52540">
    <property type="entry name" value="P-loop containing nucleoside triphosphate hydrolases"/>
    <property type="match status" value="1"/>
</dbReference>
<keyword evidence="1 5" id="KW-0547">Nucleotide-binding</keyword>
<keyword evidence="4 5" id="KW-0067">ATP-binding</keyword>
<dbReference type="Gene3D" id="1.10.10.160">
    <property type="match status" value="1"/>
</dbReference>
<dbReference type="GO" id="GO:0016787">
    <property type="term" value="F:hydrolase activity"/>
    <property type="evidence" value="ECO:0007669"/>
    <property type="project" value="UniProtKB-KW"/>
</dbReference>
<dbReference type="PANTHER" id="PTHR11070">
    <property type="entry name" value="UVRD / RECB / PCRA DNA HELICASE FAMILY MEMBER"/>
    <property type="match status" value="1"/>
</dbReference>
<comment type="caution">
    <text evidence="7">The sequence shown here is derived from an EMBL/GenBank/DDBJ whole genome shotgun (WGS) entry which is preliminary data.</text>
</comment>
<accession>A0ABN9J5W5</accession>
<dbReference type="InterPro" id="IPR027417">
    <property type="entry name" value="P-loop_NTPase"/>
</dbReference>
<evidence type="ECO:0000256" key="1">
    <source>
        <dbReference type="ARBA" id="ARBA00022741"/>
    </source>
</evidence>
<sequence length="591" mass="64574">MSGIQGLTAEQEAFATHIGGAFVHACPGAGKTRTIIARLANIAATLPPRRGVAVLSFTNSAVDEFRERCQAAGLALLLKHPSFMGTLDAFVRHFVVLPGCAATSTTRPIIVDSWDTLGIEIRLTGQFAFRGDPVSLDLFDPETNAIDPGRIRQIGLQNHVRQHQARYQQAAAHRRRGLLQAGYLSAGDARAQTLRLIRDPSSGGALGRALAARFQEVIVDEGQDCNPLDLQILSWLRRFGIHVTFVCDPDQSIYEFRDGNPAGIQEFKETYPVDSHRQLTGNFRSSPAVCQLAATLKSVGQVDQSVGDTASVEHPVLILTYGGRAPNATIGRAFLDHIAELRLDSTDSVVLAHSGNVAERAAGVIPNDSSGNSRIEFLARKVGEFWSPATTARSREAVVQAVETLLLDLMGLRQPNEHLRRTIERVGMDRRAHRRRALSFLMNLPKACGNTDADRLAWIASVHTATELLGLALPDGVTVRTFFRRPANARWSDHLQIAVDLGLRCAKIHEAKGREYGAVCVVIPPNRAPENRAEALFESWEARVDMEAKRVLYVGLTRARHLCALAVPIAFADRCVALLAAGQVPHTRRDL</sequence>
<evidence type="ECO:0000256" key="3">
    <source>
        <dbReference type="ARBA" id="ARBA00022806"/>
    </source>
</evidence>
<organism evidence="7 8">
    <name type="scientific">Ralstonia condita</name>
    <dbReference type="NCBI Taxonomy" id="3058600"/>
    <lineage>
        <taxon>Bacteria</taxon>
        <taxon>Pseudomonadati</taxon>
        <taxon>Pseudomonadota</taxon>
        <taxon>Betaproteobacteria</taxon>
        <taxon>Burkholderiales</taxon>
        <taxon>Burkholderiaceae</taxon>
        <taxon>Ralstonia</taxon>
    </lineage>
</organism>
<dbReference type="GO" id="GO:0003678">
    <property type="term" value="F:DNA helicase activity"/>
    <property type="evidence" value="ECO:0007669"/>
    <property type="project" value="UniProtKB-EC"/>
</dbReference>
<evidence type="ECO:0000313" key="8">
    <source>
        <dbReference type="Proteomes" id="UP001189616"/>
    </source>
</evidence>
<keyword evidence="2 5" id="KW-0378">Hydrolase</keyword>
<name>A0ABN9J5W5_9RALS</name>
<feature type="domain" description="UvrD-like helicase ATP-binding" evidence="6">
    <location>
        <begin position="4"/>
        <end position="286"/>
    </location>
</feature>
<feature type="binding site" evidence="5">
    <location>
        <begin position="25"/>
        <end position="32"/>
    </location>
    <ligand>
        <name>ATP</name>
        <dbReference type="ChEBI" id="CHEBI:30616"/>
    </ligand>
</feature>
<dbReference type="InterPro" id="IPR000212">
    <property type="entry name" value="DNA_helicase_UvrD/REP"/>
</dbReference>
<proteinExistence type="predicted"/>
<reference evidence="7 8" key="1">
    <citation type="submission" date="2023-07" db="EMBL/GenBank/DDBJ databases">
        <authorList>
            <person name="Peeters C."/>
        </authorList>
    </citation>
    <scope>NUCLEOTIDE SEQUENCE [LARGE SCALE GENOMIC DNA]</scope>
    <source>
        <strain evidence="7 8">LMG 7141</strain>
    </source>
</reference>
<dbReference type="Pfam" id="PF00580">
    <property type="entry name" value="UvrD-helicase"/>
    <property type="match status" value="1"/>
</dbReference>
<dbReference type="Proteomes" id="UP001189616">
    <property type="component" value="Unassembled WGS sequence"/>
</dbReference>
<dbReference type="EMBL" id="CATYWO010000012">
    <property type="protein sequence ID" value="CAJ0802535.1"/>
    <property type="molecule type" value="Genomic_DNA"/>
</dbReference>
<keyword evidence="8" id="KW-1185">Reference proteome</keyword>
<protein>
    <submittedName>
        <fullName evidence="7">ATP-dependent DNA helicase Rep</fullName>
        <ecNumber evidence="7">3.6.4.12</ecNumber>
    </submittedName>
</protein>
<dbReference type="EC" id="3.6.4.12" evidence="7"/>
<keyword evidence="3 5" id="KW-0347">Helicase</keyword>
<dbReference type="Gene3D" id="3.40.50.300">
    <property type="entry name" value="P-loop containing nucleotide triphosphate hydrolases"/>
    <property type="match status" value="2"/>
</dbReference>
<evidence type="ECO:0000259" key="6">
    <source>
        <dbReference type="PROSITE" id="PS51198"/>
    </source>
</evidence>
<dbReference type="RefSeq" id="WP_238500789.1">
    <property type="nucleotide sequence ID" value="NZ_CATYWO010000012.1"/>
</dbReference>
<dbReference type="InterPro" id="IPR014016">
    <property type="entry name" value="UvrD-like_ATP-bd"/>
</dbReference>
<evidence type="ECO:0000313" key="7">
    <source>
        <dbReference type="EMBL" id="CAJ0802535.1"/>
    </source>
</evidence>
<evidence type="ECO:0000256" key="4">
    <source>
        <dbReference type="ARBA" id="ARBA00022840"/>
    </source>
</evidence>
<gene>
    <name evidence="7" type="primary">rep_3</name>
    <name evidence="7" type="ORF">LMG7141_04123</name>
</gene>
<evidence type="ECO:0000256" key="2">
    <source>
        <dbReference type="ARBA" id="ARBA00022801"/>
    </source>
</evidence>
<dbReference type="InterPro" id="IPR013986">
    <property type="entry name" value="DExx_box_DNA_helicase_dom_sf"/>
</dbReference>
<dbReference type="PROSITE" id="PS51198">
    <property type="entry name" value="UVRD_HELICASE_ATP_BIND"/>
    <property type="match status" value="1"/>
</dbReference>